<dbReference type="EMBL" id="BRYB01000937">
    <property type="protein sequence ID" value="GMI40471.1"/>
    <property type="molecule type" value="Genomic_DNA"/>
</dbReference>
<dbReference type="Pfam" id="PF07998">
    <property type="entry name" value="Peptidase_M54"/>
    <property type="match status" value="1"/>
</dbReference>
<sequence>MPNARYKTDGIFDLISRRTSRAHRSYCRLGFTFEDIYPNDDYNFVYGLARLMEKTGVFSFARHSPLFDEGYHVSDVQRDSLSPTDLASLLRFTLKTMVHETAHMFQLLHCIYYQCVMNGSNGGGESASKSAFCCPVCLKKLMNCISAGAGKTVEVGERYAQMEAASEHILAALVDHTGAEPSRFKKLQRDITWLKQRRAFLSGEGAPICAPCGLPEESQDETAPAPAPTRVSSPPAPAPTRVSSPPAPAPTRVSSPPAPAPTRVLTLAALRQHLNGIPPGSPLTFEFSSKPPILTTPESIVTSLSPAIFEDTSSPDVVDILTTSPDTTNIRCSRILLSLHLVEMQVHSNHPCPATYAFLNNILSSSSPSTKTHMKTAVALLSALPLAL</sequence>
<evidence type="ECO:0000256" key="6">
    <source>
        <dbReference type="ARBA" id="ARBA00023049"/>
    </source>
</evidence>
<name>A0ABQ6N4P6_9STRA</name>
<comment type="caution">
    <text evidence="8">The sequence shown here is derived from an EMBL/GenBank/DDBJ whole genome shotgun (WGS) entry which is preliminary data.</text>
</comment>
<dbReference type="PANTHER" id="PTHR15910">
    <property type="entry name" value="ARCHAEMETZINCIN"/>
    <property type="match status" value="1"/>
</dbReference>
<evidence type="ECO:0000313" key="8">
    <source>
        <dbReference type="EMBL" id="GMI40471.1"/>
    </source>
</evidence>
<keyword evidence="2" id="KW-0645">Protease</keyword>
<proteinExistence type="predicted"/>
<keyword evidence="3" id="KW-0479">Metal-binding</keyword>
<organism evidence="8 9">
    <name type="scientific">Tetraparma gracilis</name>
    <dbReference type="NCBI Taxonomy" id="2962635"/>
    <lineage>
        <taxon>Eukaryota</taxon>
        <taxon>Sar</taxon>
        <taxon>Stramenopiles</taxon>
        <taxon>Ochrophyta</taxon>
        <taxon>Bolidophyceae</taxon>
        <taxon>Parmales</taxon>
        <taxon>Triparmaceae</taxon>
        <taxon>Tetraparma</taxon>
    </lineage>
</organism>
<feature type="region of interest" description="Disordered" evidence="7">
    <location>
        <begin position="211"/>
        <end position="260"/>
    </location>
</feature>
<dbReference type="CDD" id="cd11375">
    <property type="entry name" value="Peptidase_M54"/>
    <property type="match status" value="1"/>
</dbReference>
<evidence type="ECO:0000256" key="4">
    <source>
        <dbReference type="ARBA" id="ARBA00022801"/>
    </source>
</evidence>
<dbReference type="Gene3D" id="3.40.390.10">
    <property type="entry name" value="Collagenase (Catalytic Domain)"/>
    <property type="match status" value="1"/>
</dbReference>
<keyword evidence="6" id="KW-0482">Metalloprotease</keyword>
<comment type="cofactor">
    <cofactor evidence="1">
        <name>Zn(2+)</name>
        <dbReference type="ChEBI" id="CHEBI:29105"/>
    </cofactor>
</comment>
<dbReference type="Proteomes" id="UP001165060">
    <property type="component" value="Unassembled WGS sequence"/>
</dbReference>
<keyword evidence="5" id="KW-0862">Zinc</keyword>
<evidence type="ECO:0000256" key="7">
    <source>
        <dbReference type="SAM" id="MobiDB-lite"/>
    </source>
</evidence>
<dbReference type="SUPFAM" id="SSF55486">
    <property type="entry name" value="Metalloproteases ('zincins'), catalytic domain"/>
    <property type="match status" value="1"/>
</dbReference>
<dbReference type="PANTHER" id="PTHR15910:SF1">
    <property type="entry name" value="ARCHAEMETZINCIN-2"/>
    <property type="match status" value="1"/>
</dbReference>
<reference evidence="8 9" key="1">
    <citation type="journal article" date="2023" name="Commun. Biol.">
        <title>Genome analysis of Parmales, the sister group of diatoms, reveals the evolutionary specialization of diatoms from phago-mixotrophs to photoautotrophs.</title>
        <authorList>
            <person name="Ban H."/>
            <person name="Sato S."/>
            <person name="Yoshikawa S."/>
            <person name="Yamada K."/>
            <person name="Nakamura Y."/>
            <person name="Ichinomiya M."/>
            <person name="Sato N."/>
            <person name="Blanc-Mathieu R."/>
            <person name="Endo H."/>
            <person name="Kuwata A."/>
            <person name="Ogata H."/>
        </authorList>
    </citation>
    <scope>NUCLEOTIDE SEQUENCE [LARGE SCALE GENOMIC DNA]</scope>
</reference>
<evidence type="ECO:0000313" key="9">
    <source>
        <dbReference type="Proteomes" id="UP001165060"/>
    </source>
</evidence>
<evidence type="ECO:0000256" key="2">
    <source>
        <dbReference type="ARBA" id="ARBA00022670"/>
    </source>
</evidence>
<protein>
    <submittedName>
        <fullName evidence="8">Uncharacterized protein</fullName>
    </submittedName>
</protein>
<keyword evidence="9" id="KW-1185">Reference proteome</keyword>
<evidence type="ECO:0000256" key="5">
    <source>
        <dbReference type="ARBA" id="ARBA00022833"/>
    </source>
</evidence>
<dbReference type="InterPro" id="IPR012962">
    <property type="entry name" value="Pept_M54_archaemetzincn"/>
</dbReference>
<evidence type="ECO:0000256" key="3">
    <source>
        <dbReference type="ARBA" id="ARBA00022723"/>
    </source>
</evidence>
<gene>
    <name evidence="8" type="ORF">TeGR_g10820</name>
</gene>
<evidence type="ECO:0000256" key="1">
    <source>
        <dbReference type="ARBA" id="ARBA00001947"/>
    </source>
</evidence>
<accession>A0ABQ6N4P6</accession>
<dbReference type="InterPro" id="IPR024079">
    <property type="entry name" value="MetalloPept_cat_dom_sf"/>
</dbReference>
<keyword evidence="4" id="KW-0378">Hydrolase</keyword>